<dbReference type="Gramene" id="MELO3C032821.2.1">
    <property type="protein sequence ID" value="MELO3C032821.2.1"/>
    <property type="gene ID" value="MELO3C032821.2"/>
</dbReference>
<dbReference type="SUPFAM" id="SSF55315">
    <property type="entry name" value="L30e-like"/>
    <property type="match status" value="1"/>
</dbReference>
<protein>
    <submittedName>
        <fullName evidence="1">Uncharacterized protein</fullName>
    </submittedName>
</protein>
<dbReference type="EnsemblPlants" id="MELO3C032821.2.1">
    <property type="protein sequence ID" value="MELO3C032821.2.1"/>
    <property type="gene ID" value="MELO3C032821.2"/>
</dbReference>
<evidence type="ECO:0000313" key="1">
    <source>
        <dbReference type="EnsemblPlants" id="MELO3C032821.2.1"/>
    </source>
</evidence>
<dbReference type="AlphaFoldDB" id="A0A9I9EFL0"/>
<accession>A0A9I9EFL0</accession>
<proteinExistence type="predicted"/>
<reference evidence="1" key="1">
    <citation type="submission" date="2023-03" db="UniProtKB">
        <authorList>
            <consortium name="EnsemblPlants"/>
        </authorList>
    </citation>
    <scope>IDENTIFICATION</scope>
</reference>
<dbReference type="Gene3D" id="3.30.1330.30">
    <property type="match status" value="1"/>
</dbReference>
<dbReference type="InterPro" id="IPR029064">
    <property type="entry name" value="Ribosomal_eL30-like_sf"/>
</dbReference>
<organism evidence="1">
    <name type="scientific">Cucumis melo</name>
    <name type="common">Muskmelon</name>
    <dbReference type="NCBI Taxonomy" id="3656"/>
    <lineage>
        <taxon>Eukaryota</taxon>
        <taxon>Viridiplantae</taxon>
        <taxon>Streptophyta</taxon>
        <taxon>Embryophyta</taxon>
        <taxon>Tracheophyta</taxon>
        <taxon>Spermatophyta</taxon>
        <taxon>Magnoliopsida</taxon>
        <taxon>eudicotyledons</taxon>
        <taxon>Gunneridae</taxon>
        <taxon>Pentapetalae</taxon>
        <taxon>rosids</taxon>
        <taxon>fabids</taxon>
        <taxon>Cucurbitales</taxon>
        <taxon>Cucurbitaceae</taxon>
        <taxon>Benincaseae</taxon>
        <taxon>Cucumis</taxon>
    </lineage>
</organism>
<name>A0A9I9EFL0_CUCME</name>
<sequence length="129" mass="14294">MHDENPNLNSILLISTSFLLGDRDLRRGDIASLFFGVIDAAVAEKIKAKGDFIAMGGSFEKKRMKMNGNVDLGTACGKYYRVSCLSIIDPAAMENTVLEENTAAMFNINEVLPQSIRAMKPYLRQFIDV</sequence>